<keyword evidence="2" id="KW-0813">Transport</keyword>
<proteinExistence type="inferred from homology"/>
<keyword evidence="2" id="KW-0626">Porin</keyword>
<dbReference type="InterPro" id="IPR011250">
    <property type="entry name" value="OMP/PagP_B-barrel"/>
</dbReference>
<dbReference type="SUPFAM" id="SSF56925">
    <property type="entry name" value="OMPA-like"/>
    <property type="match status" value="1"/>
</dbReference>
<evidence type="ECO:0000256" key="3">
    <source>
        <dbReference type="SAM" id="SignalP"/>
    </source>
</evidence>
<evidence type="ECO:0000256" key="2">
    <source>
        <dbReference type="ARBA" id="ARBA00023114"/>
    </source>
</evidence>
<gene>
    <name evidence="5" type="ORF">MARGE09_P2676</name>
</gene>
<dbReference type="RefSeq" id="WP_236982838.1">
    <property type="nucleotide sequence ID" value="NZ_AP023086.1"/>
</dbReference>
<evidence type="ECO:0000259" key="4">
    <source>
        <dbReference type="Pfam" id="PF01389"/>
    </source>
</evidence>
<evidence type="ECO:0000256" key="1">
    <source>
        <dbReference type="ARBA" id="ARBA00005710"/>
    </source>
</evidence>
<sequence length="178" mass="18778">MGIVKYFAGVVIFAASTSASAGAYIGVGAGQSSIEYNEPSGSISFDPKEVDLSDSDTGMKIFGGYRFSLAAVEAAYIDFGRIDGNSGTYVEVDGFSGFGLLHLSLGPASVFGKVGGFMWQSEASIENVKGEDDGYDLAYGIGVMVGLLDIDARLEYEYFNVGEFEDVSMVSVGVSYTF</sequence>
<keyword evidence="6" id="KW-1185">Reference proteome</keyword>
<dbReference type="GO" id="GO:0015288">
    <property type="term" value="F:porin activity"/>
    <property type="evidence" value="ECO:0007669"/>
    <property type="project" value="UniProtKB-KW"/>
</dbReference>
<keyword evidence="3" id="KW-0732">Signal</keyword>
<dbReference type="GO" id="GO:0046930">
    <property type="term" value="C:pore complex"/>
    <property type="evidence" value="ECO:0007669"/>
    <property type="project" value="UniProtKB-KW"/>
</dbReference>
<dbReference type="Proteomes" id="UP001320119">
    <property type="component" value="Chromosome"/>
</dbReference>
<dbReference type="InterPro" id="IPR000498">
    <property type="entry name" value="OmpA-like_TM_dom"/>
</dbReference>
<keyword evidence="2" id="KW-0406">Ion transport</keyword>
<protein>
    <submittedName>
        <fullName evidence="5">OmpA-OmpF porin, OOP family</fullName>
    </submittedName>
</protein>
<accession>A0AAN2BKZ3</accession>
<name>A0AAN2BKZ3_9GAMM</name>
<comment type="similarity">
    <text evidence="1">Belongs to the outer membrane OOP (TC 1.B.6) superfamily. OmpA family.</text>
</comment>
<dbReference type="Pfam" id="PF01389">
    <property type="entry name" value="OmpA_membrane"/>
    <property type="match status" value="1"/>
</dbReference>
<feature type="signal peptide" evidence="3">
    <location>
        <begin position="1"/>
        <end position="23"/>
    </location>
</feature>
<evidence type="ECO:0000313" key="6">
    <source>
        <dbReference type="Proteomes" id="UP001320119"/>
    </source>
</evidence>
<feature type="chain" id="PRO_5043009221" evidence="3">
    <location>
        <begin position="24"/>
        <end position="178"/>
    </location>
</feature>
<organism evidence="5 6">
    <name type="scientific">Marinagarivorans cellulosilyticus</name>
    <dbReference type="NCBI Taxonomy" id="2721545"/>
    <lineage>
        <taxon>Bacteria</taxon>
        <taxon>Pseudomonadati</taxon>
        <taxon>Pseudomonadota</taxon>
        <taxon>Gammaproteobacteria</taxon>
        <taxon>Cellvibrionales</taxon>
        <taxon>Cellvibrionaceae</taxon>
        <taxon>Marinagarivorans</taxon>
    </lineage>
</organism>
<dbReference type="GO" id="GO:0009279">
    <property type="term" value="C:cell outer membrane"/>
    <property type="evidence" value="ECO:0007669"/>
    <property type="project" value="InterPro"/>
</dbReference>
<dbReference type="EMBL" id="AP023086">
    <property type="protein sequence ID" value="BCD98475.1"/>
    <property type="molecule type" value="Genomic_DNA"/>
</dbReference>
<dbReference type="Gene3D" id="2.40.160.20">
    <property type="match status" value="1"/>
</dbReference>
<dbReference type="AlphaFoldDB" id="A0AAN2BKZ3"/>
<dbReference type="KEGG" id="marq:MARGE09_P2676"/>
<keyword evidence="2" id="KW-0812">Transmembrane</keyword>
<reference evidence="5 6" key="1">
    <citation type="journal article" date="2022" name="IScience">
        <title>An ultrasensitive nanofiber-based assay for enzymatic hydrolysis and deep-sea microbial degradation of cellulose.</title>
        <authorList>
            <person name="Tsudome M."/>
            <person name="Tachioka M."/>
            <person name="Miyazaki M."/>
            <person name="Uchimura K."/>
            <person name="Tsuda M."/>
            <person name="Takaki Y."/>
            <person name="Deguchi S."/>
        </authorList>
    </citation>
    <scope>NUCLEOTIDE SEQUENCE [LARGE SCALE GENOMIC DNA]</scope>
    <source>
        <strain evidence="5 6">GE09</strain>
    </source>
</reference>
<feature type="domain" description="Outer membrane protein OmpA-like transmembrane" evidence="4">
    <location>
        <begin position="22"/>
        <end position="178"/>
    </location>
</feature>
<evidence type="ECO:0000313" key="5">
    <source>
        <dbReference type="EMBL" id="BCD98475.1"/>
    </source>
</evidence>